<accession>A0ABS1SC47</accession>
<keyword evidence="1" id="KW-0812">Transmembrane</keyword>
<feature type="transmembrane region" description="Helical" evidence="1">
    <location>
        <begin position="372"/>
        <end position="396"/>
    </location>
</feature>
<keyword evidence="1" id="KW-0472">Membrane</keyword>
<evidence type="ECO:0000313" key="3">
    <source>
        <dbReference type="Proteomes" id="UP001645859"/>
    </source>
</evidence>
<protein>
    <submittedName>
        <fullName evidence="2">Transporter</fullName>
    </submittedName>
</protein>
<feature type="transmembrane region" description="Helical" evidence="1">
    <location>
        <begin position="137"/>
        <end position="162"/>
    </location>
</feature>
<reference evidence="2 3" key="1">
    <citation type="submission" date="2018-09" db="EMBL/GenBank/DDBJ databases">
        <title>Comparative genomics of Leucobacter spp.</title>
        <authorList>
            <person name="Reis A.C."/>
            <person name="Kolvenbach B.A."/>
            <person name="Corvini P.F.X."/>
            <person name="Nunes O.C."/>
        </authorList>
    </citation>
    <scope>NUCLEOTIDE SEQUENCE [LARGE SCALE GENOMIC DNA]</scope>
    <source>
        <strain evidence="2 3">TAN 31504</strain>
    </source>
</reference>
<proteinExistence type="predicted"/>
<keyword evidence="1" id="KW-1133">Transmembrane helix</keyword>
<evidence type="ECO:0000313" key="2">
    <source>
        <dbReference type="EMBL" id="MBL3678114.1"/>
    </source>
</evidence>
<feature type="transmembrane region" description="Helical" evidence="1">
    <location>
        <begin position="174"/>
        <end position="197"/>
    </location>
</feature>
<gene>
    <name evidence="2" type="ORF">D3230_02180</name>
</gene>
<feature type="transmembrane region" description="Helical" evidence="1">
    <location>
        <begin position="303"/>
        <end position="322"/>
    </location>
</feature>
<name>A0ABS1SC47_9MICO</name>
<feature type="transmembrane region" description="Helical" evidence="1">
    <location>
        <begin position="408"/>
        <end position="429"/>
    </location>
</feature>
<comment type="caution">
    <text evidence="2">The sequence shown here is derived from an EMBL/GenBank/DDBJ whole genome shotgun (WGS) entry which is preliminary data.</text>
</comment>
<sequence>MARIRVMVALRFRVLWNTLSRHPWQLVGAIIGALYGLGLLALAVTGLVALSWADPGLARTALVLGGSALVLGWMIGPILVSGMDRTLDPARLVMFPMSPGTQVAGIAVASLFGVPGIVTMLVSAATALAWLRAPGAAVVAVVLAPLAAVTCVLACQLVMTLMTRAAANRRFREIIGGLLLLLLVLAGPLLAGIGSGVTTFSEQLPGFAQVLGWTPLGAVWSVPVEVAAGNWGIAALKLLIALATVAALFFGWRGLYLANFGTFAGGSQAKGKAGTGWFGRFPATPRGAIAARSFTYWIRDPRYLQSLIVVLVMPVVFGFLAGSTEQPIMLPASTIFVAAMISLTTFTDLSYDGTAFSTHLLRGVRGIDDRIGRAWATGLVSAPLVILVAVVTSVIVGRLDQLPTLLGLAGAVLLSGLGIASVSSALFVMPVPQSGENPFVSKPGAAVLSLVGTAANFGSLFVLTLPVAALTIAAGITGDPLWVWLTFGVGLVWGAAVCWIGVRWGGTLYDRRAPGLMEKLSAQQ</sequence>
<feature type="transmembrane region" description="Helical" evidence="1">
    <location>
        <begin position="231"/>
        <end position="252"/>
    </location>
</feature>
<feature type="transmembrane region" description="Helical" evidence="1">
    <location>
        <begin position="328"/>
        <end position="351"/>
    </location>
</feature>
<feature type="transmembrane region" description="Helical" evidence="1">
    <location>
        <begin position="103"/>
        <end position="131"/>
    </location>
</feature>
<evidence type="ECO:0000256" key="1">
    <source>
        <dbReference type="SAM" id="Phobius"/>
    </source>
</evidence>
<dbReference type="Proteomes" id="UP001645859">
    <property type="component" value="Unassembled WGS sequence"/>
</dbReference>
<organism evidence="2 3">
    <name type="scientific">Leucobacter chromiireducens subsp. solipictus</name>
    <dbReference type="NCBI Taxonomy" id="398235"/>
    <lineage>
        <taxon>Bacteria</taxon>
        <taxon>Bacillati</taxon>
        <taxon>Actinomycetota</taxon>
        <taxon>Actinomycetes</taxon>
        <taxon>Micrococcales</taxon>
        <taxon>Microbacteriaceae</taxon>
        <taxon>Leucobacter</taxon>
    </lineage>
</organism>
<feature type="transmembrane region" description="Helical" evidence="1">
    <location>
        <begin position="62"/>
        <end position="82"/>
    </location>
</feature>
<feature type="transmembrane region" description="Helical" evidence="1">
    <location>
        <begin position="482"/>
        <end position="502"/>
    </location>
</feature>
<feature type="transmembrane region" description="Helical" evidence="1">
    <location>
        <begin position="26"/>
        <end position="50"/>
    </location>
</feature>
<keyword evidence="3" id="KW-1185">Reference proteome</keyword>
<feature type="transmembrane region" description="Helical" evidence="1">
    <location>
        <begin position="450"/>
        <end position="476"/>
    </location>
</feature>
<dbReference type="EMBL" id="QYAC01000001">
    <property type="protein sequence ID" value="MBL3678114.1"/>
    <property type="molecule type" value="Genomic_DNA"/>
</dbReference>